<dbReference type="AlphaFoldDB" id="A0AAD7UKW5"/>
<dbReference type="InterPro" id="IPR000086">
    <property type="entry name" value="NUDIX_hydrolase_dom"/>
</dbReference>
<organism evidence="2 3">
    <name type="scientific">Chrysophaeum taylorii</name>
    <dbReference type="NCBI Taxonomy" id="2483200"/>
    <lineage>
        <taxon>Eukaryota</taxon>
        <taxon>Sar</taxon>
        <taxon>Stramenopiles</taxon>
        <taxon>Ochrophyta</taxon>
        <taxon>Pelagophyceae</taxon>
        <taxon>Pelagomonadales</taxon>
        <taxon>Pelagomonadaceae</taxon>
        <taxon>Chrysophaeum</taxon>
    </lineage>
</organism>
<dbReference type="Proteomes" id="UP001230188">
    <property type="component" value="Unassembled WGS sequence"/>
</dbReference>
<name>A0AAD7UKW5_9STRA</name>
<gene>
    <name evidence="2" type="ORF">CTAYLR_008251</name>
</gene>
<evidence type="ECO:0000313" key="2">
    <source>
        <dbReference type="EMBL" id="KAJ8608001.1"/>
    </source>
</evidence>
<sequence>MLVSVEVVAAGEAQDPLEMFRVYEAPPAADRVLEEDEIRASAVVKERQLVHRDGDWHRSVEVWVYDEKGRFVVQRRSALKDTNPGMLDTSCAGHVTLDDSIEETAVRELREELGCRASASDLVRGFVAPIEAAGDREIVTVFFLRVVDTHFVIDPAEVASLSLLPSATVLDDLRAKAPAYVAKPPHYVDALSDAFHRLIPAQ</sequence>
<dbReference type="EMBL" id="JAQMWT010000186">
    <property type="protein sequence ID" value="KAJ8608001.1"/>
    <property type="molecule type" value="Genomic_DNA"/>
</dbReference>
<dbReference type="SUPFAM" id="SSF55811">
    <property type="entry name" value="Nudix"/>
    <property type="match status" value="1"/>
</dbReference>
<dbReference type="CDD" id="cd04692">
    <property type="entry name" value="NUDIX_Hydrolase"/>
    <property type="match status" value="1"/>
</dbReference>
<protein>
    <recommendedName>
        <fullName evidence="1">Nudix hydrolase domain-containing protein</fullName>
    </recommendedName>
</protein>
<keyword evidence="3" id="KW-1185">Reference proteome</keyword>
<accession>A0AAD7UKW5</accession>
<dbReference type="GO" id="GO:0005737">
    <property type="term" value="C:cytoplasm"/>
    <property type="evidence" value="ECO:0007669"/>
    <property type="project" value="TreeGrafter"/>
</dbReference>
<feature type="domain" description="Nudix hydrolase" evidence="1">
    <location>
        <begin position="55"/>
        <end position="187"/>
    </location>
</feature>
<dbReference type="GO" id="GO:0004452">
    <property type="term" value="F:isopentenyl-diphosphate delta-isomerase activity"/>
    <property type="evidence" value="ECO:0007669"/>
    <property type="project" value="TreeGrafter"/>
</dbReference>
<dbReference type="InterPro" id="IPR015797">
    <property type="entry name" value="NUDIX_hydrolase-like_dom_sf"/>
</dbReference>
<evidence type="ECO:0000259" key="1">
    <source>
        <dbReference type="PROSITE" id="PS51462"/>
    </source>
</evidence>
<dbReference type="PANTHER" id="PTHR10885">
    <property type="entry name" value="ISOPENTENYL-DIPHOSPHATE DELTA-ISOMERASE"/>
    <property type="match status" value="1"/>
</dbReference>
<proteinExistence type="predicted"/>
<comment type="caution">
    <text evidence="2">The sequence shown here is derived from an EMBL/GenBank/DDBJ whole genome shotgun (WGS) entry which is preliminary data.</text>
</comment>
<evidence type="ECO:0000313" key="3">
    <source>
        <dbReference type="Proteomes" id="UP001230188"/>
    </source>
</evidence>
<dbReference type="GO" id="GO:0009240">
    <property type="term" value="P:isopentenyl diphosphate biosynthetic process"/>
    <property type="evidence" value="ECO:0007669"/>
    <property type="project" value="TreeGrafter"/>
</dbReference>
<reference evidence="2" key="1">
    <citation type="submission" date="2023-01" db="EMBL/GenBank/DDBJ databases">
        <title>Metagenome sequencing of chrysophaentin producing Chrysophaeum taylorii.</title>
        <authorList>
            <person name="Davison J."/>
            <person name="Bewley C."/>
        </authorList>
    </citation>
    <scope>NUCLEOTIDE SEQUENCE</scope>
    <source>
        <strain evidence="2">NIES-1699</strain>
    </source>
</reference>
<dbReference type="PANTHER" id="PTHR10885:SF20">
    <property type="entry name" value="NUDIX HYDROLASE DOMAIN-CONTAINING PROTEIN"/>
    <property type="match status" value="1"/>
</dbReference>
<dbReference type="Gene3D" id="3.90.79.10">
    <property type="entry name" value="Nucleoside Triphosphate Pyrophosphohydrolase"/>
    <property type="match status" value="1"/>
</dbReference>
<dbReference type="PROSITE" id="PS51462">
    <property type="entry name" value="NUDIX"/>
    <property type="match status" value="1"/>
</dbReference>
<dbReference type="Pfam" id="PF00293">
    <property type="entry name" value="NUDIX"/>
    <property type="match status" value="1"/>
</dbReference>